<dbReference type="PATRIC" id="fig|1423755.3.peg.1572"/>
<dbReference type="Pfam" id="PF00085">
    <property type="entry name" value="Thioredoxin"/>
    <property type="match status" value="1"/>
</dbReference>
<evidence type="ECO:0000256" key="5">
    <source>
        <dbReference type="ARBA" id="ARBA00023157"/>
    </source>
</evidence>
<dbReference type="InterPro" id="IPR017937">
    <property type="entry name" value="Thioredoxin_CS"/>
</dbReference>
<feature type="site" description="Contributes to redox potential value" evidence="9">
    <location>
        <position position="28"/>
    </location>
</feature>
<dbReference type="AlphaFoldDB" id="A0A0R1WP23"/>
<protein>
    <recommendedName>
        <fullName evidence="2 7">Thioredoxin</fullName>
    </recommendedName>
</protein>
<comment type="caution">
    <text evidence="12">The sequence shown here is derived from an EMBL/GenBank/DDBJ whole genome shotgun (WGS) entry which is preliminary data.</text>
</comment>
<dbReference type="GO" id="GO:0015035">
    <property type="term" value="F:protein-disulfide reductase activity"/>
    <property type="evidence" value="ECO:0007669"/>
    <property type="project" value="UniProtKB-UniRule"/>
</dbReference>
<feature type="site" description="Deprotonates C-terminal active site Cys" evidence="9">
    <location>
        <position position="21"/>
    </location>
</feature>
<evidence type="ECO:0000313" key="13">
    <source>
        <dbReference type="Proteomes" id="UP000051054"/>
    </source>
</evidence>
<evidence type="ECO:0000256" key="9">
    <source>
        <dbReference type="PIRSR" id="PIRSR000077-1"/>
    </source>
</evidence>
<dbReference type="EMBL" id="AZGD01000037">
    <property type="protein sequence ID" value="KRM19632.1"/>
    <property type="molecule type" value="Genomic_DNA"/>
</dbReference>
<reference evidence="12 13" key="1">
    <citation type="journal article" date="2015" name="Genome Announc.">
        <title>Expanding the biotechnology potential of lactobacilli through comparative genomics of 213 strains and associated genera.</title>
        <authorList>
            <person name="Sun Z."/>
            <person name="Harris H.M."/>
            <person name="McCann A."/>
            <person name="Guo C."/>
            <person name="Argimon S."/>
            <person name="Zhang W."/>
            <person name="Yang X."/>
            <person name="Jeffery I.B."/>
            <person name="Cooney J.C."/>
            <person name="Kagawa T.F."/>
            <person name="Liu W."/>
            <person name="Song Y."/>
            <person name="Salvetti E."/>
            <person name="Wrobel A."/>
            <person name="Rasinkangas P."/>
            <person name="Parkhill J."/>
            <person name="Rea M.C."/>
            <person name="O'Sullivan O."/>
            <person name="Ritari J."/>
            <person name="Douillard F.P."/>
            <person name="Paul Ross R."/>
            <person name="Yang R."/>
            <person name="Briner A.E."/>
            <person name="Felis G.E."/>
            <person name="de Vos W.M."/>
            <person name="Barrangou R."/>
            <person name="Klaenhammer T.R."/>
            <person name="Caufield P.W."/>
            <person name="Cui Y."/>
            <person name="Zhang H."/>
            <person name="O'Toole P.W."/>
        </authorList>
    </citation>
    <scope>NUCLEOTIDE SEQUENCE [LARGE SCALE GENOMIC DNA]</scope>
    <source>
        <strain evidence="12 13">DSM 18933</strain>
    </source>
</reference>
<feature type="site" description="Contributes to redox potential value" evidence="9">
    <location>
        <position position="29"/>
    </location>
</feature>
<dbReference type="OrthoDB" id="9790390at2"/>
<dbReference type="InterPro" id="IPR036249">
    <property type="entry name" value="Thioredoxin-like_sf"/>
</dbReference>
<keyword evidence="3" id="KW-0813">Transport</keyword>
<proteinExistence type="inferred from homology"/>
<evidence type="ECO:0000256" key="7">
    <source>
        <dbReference type="NCBIfam" id="TIGR01068"/>
    </source>
</evidence>
<dbReference type="Proteomes" id="UP000051054">
    <property type="component" value="Unassembled WGS sequence"/>
</dbReference>
<keyword evidence="6 10" id="KW-0676">Redox-active center</keyword>
<dbReference type="STRING" id="1423755.FC40_GL001483"/>
<dbReference type="Gene3D" id="3.40.30.10">
    <property type="entry name" value="Glutaredoxin"/>
    <property type="match status" value="1"/>
</dbReference>
<feature type="active site" description="Nucleophile" evidence="9">
    <location>
        <position position="30"/>
    </location>
</feature>
<evidence type="ECO:0000259" key="11">
    <source>
        <dbReference type="PROSITE" id="PS51352"/>
    </source>
</evidence>
<dbReference type="PANTHER" id="PTHR45663">
    <property type="entry name" value="GEO12009P1"/>
    <property type="match status" value="1"/>
</dbReference>
<feature type="disulfide bond" description="Redox-active" evidence="10">
    <location>
        <begin position="27"/>
        <end position="30"/>
    </location>
</feature>
<evidence type="ECO:0000256" key="10">
    <source>
        <dbReference type="PIRSR" id="PIRSR000077-4"/>
    </source>
</evidence>
<dbReference type="NCBIfam" id="TIGR01068">
    <property type="entry name" value="thioredoxin"/>
    <property type="match status" value="1"/>
</dbReference>
<evidence type="ECO:0000256" key="6">
    <source>
        <dbReference type="ARBA" id="ARBA00023284"/>
    </source>
</evidence>
<dbReference type="RefSeq" id="WP_025021771.1">
    <property type="nucleotide sequence ID" value="NZ_AZGD01000037.1"/>
</dbReference>
<gene>
    <name evidence="12" type="ORF">FC40_GL001483</name>
</gene>
<dbReference type="CDD" id="cd02947">
    <property type="entry name" value="TRX_family"/>
    <property type="match status" value="1"/>
</dbReference>
<dbReference type="FunFam" id="3.40.30.10:FF:000001">
    <property type="entry name" value="Thioredoxin"/>
    <property type="match status" value="1"/>
</dbReference>
<dbReference type="PROSITE" id="PS51352">
    <property type="entry name" value="THIOREDOXIN_2"/>
    <property type="match status" value="1"/>
</dbReference>
<keyword evidence="4" id="KW-0249">Electron transport</keyword>
<dbReference type="InterPro" id="IPR005746">
    <property type="entry name" value="Thioredoxin"/>
</dbReference>
<dbReference type="PROSITE" id="PS00194">
    <property type="entry name" value="THIOREDOXIN_1"/>
    <property type="match status" value="1"/>
</dbReference>
<feature type="domain" description="Thioredoxin" evidence="11">
    <location>
        <begin position="1"/>
        <end position="103"/>
    </location>
</feature>
<keyword evidence="5 10" id="KW-1015">Disulfide bond</keyword>
<dbReference type="PIRSF" id="PIRSF000077">
    <property type="entry name" value="Thioredoxin"/>
    <property type="match status" value="1"/>
</dbReference>
<dbReference type="GO" id="GO:0005737">
    <property type="term" value="C:cytoplasm"/>
    <property type="evidence" value="ECO:0007669"/>
    <property type="project" value="TreeGrafter"/>
</dbReference>
<dbReference type="SUPFAM" id="SSF52833">
    <property type="entry name" value="Thioredoxin-like"/>
    <property type="match status" value="1"/>
</dbReference>
<dbReference type="PRINTS" id="PR00421">
    <property type="entry name" value="THIOREDOXIN"/>
</dbReference>
<organism evidence="12 13">
    <name type="scientific">Ligilactobacillus hayakitensis DSM 18933 = JCM 14209</name>
    <dbReference type="NCBI Taxonomy" id="1423755"/>
    <lineage>
        <taxon>Bacteria</taxon>
        <taxon>Bacillati</taxon>
        <taxon>Bacillota</taxon>
        <taxon>Bacilli</taxon>
        <taxon>Lactobacillales</taxon>
        <taxon>Lactobacillaceae</taxon>
        <taxon>Ligilactobacillus</taxon>
    </lineage>
</organism>
<evidence type="ECO:0000256" key="3">
    <source>
        <dbReference type="ARBA" id="ARBA00022448"/>
    </source>
</evidence>
<dbReference type="InterPro" id="IPR013766">
    <property type="entry name" value="Thioredoxin_domain"/>
</dbReference>
<evidence type="ECO:0000313" key="12">
    <source>
        <dbReference type="EMBL" id="KRM19632.1"/>
    </source>
</evidence>
<evidence type="ECO:0000256" key="4">
    <source>
        <dbReference type="ARBA" id="ARBA00022982"/>
    </source>
</evidence>
<keyword evidence="13" id="KW-1185">Reference proteome</keyword>
<dbReference type="eggNOG" id="COG3118">
    <property type="taxonomic scope" value="Bacteria"/>
</dbReference>
<evidence type="ECO:0000256" key="1">
    <source>
        <dbReference type="ARBA" id="ARBA00008987"/>
    </source>
</evidence>
<sequence length="104" mass="11981">MQNLTPKNIKEKTSQGLTFVDFWADWCTPCKVMEPVMEKLAQKYEGQIKFAKVDVEKYQALAEEYNIMNIPAMILFKDGVPKEKVTGYHPAKEMEAYLDSKIEG</sequence>
<evidence type="ECO:0000256" key="2">
    <source>
        <dbReference type="ARBA" id="ARBA00020570"/>
    </source>
</evidence>
<feature type="active site" description="Nucleophile" evidence="9">
    <location>
        <position position="27"/>
    </location>
</feature>
<comment type="similarity">
    <text evidence="1 8">Belongs to the thioredoxin family.</text>
</comment>
<name>A0A0R1WP23_9LACO</name>
<evidence type="ECO:0000256" key="8">
    <source>
        <dbReference type="PIRNR" id="PIRNR000077"/>
    </source>
</evidence>
<accession>A0A0R1WP23</accession>
<dbReference type="PANTHER" id="PTHR45663:SF11">
    <property type="entry name" value="GEO12009P1"/>
    <property type="match status" value="1"/>
</dbReference>